<protein>
    <submittedName>
        <fullName evidence="2">ABC-type uncharacterized transport system, periplasmic component</fullName>
    </submittedName>
</protein>
<name>I3CHG5_9GAMM</name>
<dbReference type="PANTHER" id="PTHR35271">
    <property type="entry name" value="ABC TRANSPORTER, SUBSTRATE-BINDING LIPOPROTEIN-RELATED"/>
    <property type="match status" value="1"/>
</dbReference>
<dbReference type="Pfam" id="PF04392">
    <property type="entry name" value="ABC_sub_bind"/>
    <property type="match status" value="1"/>
</dbReference>
<keyword evidence="1" id="KW-0732">Signal</keyword>
<gene>
    <name evidence="2" type="ORF">BegalDRAFT_2198</name>
</gene>
<feature type="signal peptide" evidence="1">
    <location>
        <begin position="1"/>
        <end position="21"/>
    </location>
</feature>
<keyword evidence="3" id="KW-1185">Reference proteome</keyword>
<dbReference type="OrthoDB" id="1550623at2"/>
<evidence type="ECO:0000313" key="2">
    <source>
        <dbReference type="EMBL" id="EIJ43058.1"/>
    </source>
</evidence>
<dbReference type="HOGENOM" id="CLU_057483_1_0_6"/>
<dbReference type="PANTHER" id="PTHR35271:SF1">
    <property type="entry name" value="ABC TRANSPORTER, SUBSTRATE-BINDING LIPOPROTEIN"/>
    <property type="match status" value="1"/>
</dbReference>
<proteinExistence type="predicted"/>
<dbReference type="eggNOG" id="COG2984">
    <property type="taxonomic scope" value="Bacteria"/>
</dbReference>
<sequence>MLKILILLLLACSSFSPWVLAASNYTGKKVLHVASYHSSFEWVTGLNHSIETVFKDKGIDFQVFYMDTKNHPTEAWKQEIALKAKDFIETFKPNIVIASDDDAAKYLIVPYYKESNLPFIFCGINEDIKVYGFPTKNMTGMLEVDLADVVVAHLRKYAKGNRVAILTVDGMSERKLVQNYIDVLKLPISHAYFVKTFEEWKTAFLMTDADMLLLINYVGLEGWDTQTAIQFVEQNAHIPIGANFSWLKPFALLGITKLAEEQGTWSAQAALKIMDGVQPNDIPIAKNKDGRLFINLRIANKLGVVFNKALLQTAEIIN</sequence>
<dbReference type="AlphaFoldDB" id="I3CHG5"/>
<dbReference type="EMBL" id="JH600070">
    <property type="protein sequence ID" value="EIJ43058.1"/>
    <property type="molecule type" value="Genomic_DNA"/>
</dbReference>
<organism evidence="2 3">
    <name type="scientific">Beggiatoa alba B18LD</name>
    <dbReference type="NCBI Taxonomy" id="395493"/>
    <lineage>
        <taxon>Bacteria</taxon>
        <taxon>Pseudomonadati</taxon>
        <taxon>Pseudomonadota</taxon>
        <taxon>Gammaproteobacteria</taxon>
        <taxon>Thiotrichales</taxon>
        <taxon>Thiotrichaceae</taxon>
        <taxon>Beggiatoa</taxon>
    </lineage>
</organism>
<reference evidence="2 3" key="1">
    <citation type="submission" date="2011-11" db="EMBL/GenBank/DDBJ databases">
        <title>Improved High-Quality Draft sequence of Beggiatoa alba B18lD.</title>
        <authorList>
            <consortium name="US DOE Joint Genome Institute"/>
            <person name="Lucas S."/>
            <person name="Han J."/>
            <person name="Lapidus A."/>
            <person name="Cheng J.-F."/>
            <person name="Goodwin L."/>
            <person name="Pitluck S."/>
            <person name="Peters L."/>
            <person name="Mikhailova N."/>
            <person name="Held B."/>
            <person name="Detter J.C."/>
            <person name="Han C."/>
            <person name="Tapia R."/>
            <person name="Land M."/>
            <person name="Hauser L."/>
            <person name="Kyrpides N."/>
            <person name="Ivanova N."/>
            <person name="Pagani I."/>
            <person name="Samuel K."/>
            <person name="Teske A."/>
            <person name="Mueller J."/>
            <person name="Woyke T."/>
        </authorList>
    </citation>
    <scope>NUCLEOTIDE SEQUENCE [LARGE SCALE GENOMIC DNA]</scope>
    <source>
        <strain evidence="2 3">B18LD</strain>
    </source>
</reference>
<accession>I3CHG5</accession>
<dbReference type="SUPFAM" id="SSF53822">
    <property type="entry name" value="Periplasmic binding protein-like I"/>
    <property type="match status" value="1"/>
</dbReference>
<dbReference type="RefSeq" id="WP_002689938.1">
    <property type="nucleotide sequence ID" value="NZ_JH600070.1"/>
</dbReference>
<evidence type="ECO:0000256" key="1">
    <source>
        <dbReference type="SAM" id="SignalP"/>
    </source>
</evidence>
<dbReference type="STRING" id="395493.BegalDRAFT_2198"/>
<dbReference type="InterPro" id="IPR007487">
    <property type="entry name" value="ABC_transpt-TYRBP-like"/>
</dbReference>
<dbReference type="InterPro" id="IPR028082">
    <property type="entry name" value="Peripla_BP_I"/>
</dbReference>
<feature type="chain" id="PRO_5003668916" evidence="1">
    <location>
        <begin position="22"/>
        <end position="318"/>
    </location>
</feature>
<dbReference type="Gene3D" id="3.40.50.2300">
    <property type="match status" value="2"/>
</dbReference>
<evidence type="ECO:0000313" key="3">
    <source>
        <dbReference type="Proteomes" id="UP000005744"/>
    </source>
</evidence>
<dbReference type="Proteomes" id="UP000005744">
    <property type="component" value="Unassembled WGS sequence"/>
</dbReference>